<evidence type="ECO:0000313" key="2">
    <source>
        <dbReference type="EMBL" id="KAK8510989.1"/>
    </source>
</evidence>
<feature type="compositionally biased region" description="Polar residues" evidence="1">
    <location>
        <begin position="198"/>
        <end position="228"/>
    </location>
</feature>
<accession>A0ABR2BV11</accession>
<keyword evidence="3" id="KW-1185">Reference proteome</keyword>
<name>A0ABR2BV11_9ROSI</name>
<protein>
    <submittedName>
        <fullName evidence="2">Uncharacterized protein</fullName>
    </submittedName>
</protein>
<evidence type="ECO:0000256" key="1">
    <source>
        <dbReference type="SAM" id="MobiDB-lite"/>
    </source>
</evidence>
<dbReference type="EMBL" id="JBBPBM010000080">
    <property type="protein sequence ID" value="KAK8510989.1"/>
    <property type="molecule type" value="Genomic_DNA"/>
</dbReference>
<evidence type="ECO:0000313" key="3">
    <source>
        <dbReference type="Proteomes" id="UP001472677"/>
    </source>
</evidence>
<dbReference type="Proteomes" id="UP001472677">
    <property type="component" value="Unassembled WGS sequence"/>
</dbReference>
<feature type="compositionally biased region" description="Low complexity" evidence="1">
    <location>
        <begin position="167"/>
        <end position="180"/>
    </location>
</feature>
<proteinExistence type="predicted"/>
<organism evidence="2 3">
    <name type="scientific">Hibiscus sabdariffa</name>
    <name type="common">roselle</name>
    <dbReference type="NCBI Taxonomy" id="183260"/>
    <lineage>
        <taxon>Eukaryota</taxon>
        <taxon>Viridiplantae</taxon>
        <taxon>Streptophyta</taxon>
        <taxon>Embryophyta</taxon>
        <taxon>Tracheophyta</taxon>
        <taxon>Spermatophyta</taxon>
        <taxon>Magnoliopsida</taxon>
        <taxon>eudicotyledons</taxon>
        <taxon>Gunneridae</taxon>
        <taxon>Pentapetalae</taxon>
        <taxon>rosids</taxon>
        <taxon>malvids</taxon>
        <taxon>Malvales</taxon>
        <taxon>Malvaceae</taxon>
        <taxon>Malvoideae</taxon>
        <taxon>Hibiscus</taxon>
    </lineage>
</organism>
<feature type="region of interest" description="Disordered" evidence="1">
    <location>
        <begin position="160"/>
        <end position="228"/>
    </location>
</feature>
<sequence>MSFRTKKPFSYGARKKVCPNFLQELKSFPRTEPETITRTPALQDSREHAVLISIPIATRKRDKLEKQYSKKMRKQNYRHCSGSFSVATINTNHVQPHVDGMNGDVVLHESTQDEGYEVANDIPIHTSTHDEEYEVAGANVSIPTDAPNIVDKVHEQPLISTPVSGRSTVQASHSVSTSSSEQNGSPALSEEEVVATDQDVQITESSSVFNFPVQQAGGNTHSMSGEQQ</sequence>
<reference evidence="2 3" key="1">
    <citation type="journal article" date="2024" name="G3 (Bethesda)">
        <title>Genome assembly of Hibiscus sabdariffa L. provides insights into metabolisms of medicinal natural products.</title>
        <authorList>
            <person name="Kim T."/>
        </authorList>
    </citation>
    <scope>NUCLEOTIDE SEQUENCE [LARGE SCALE GENOMIC DNA]</scope>
    <source>
        <strain evidence="2">TK-2024</strain>
        <tissue evidence="2">Old leaves</tissue>
    </source>
</reference>
<gene>
    <name evidence="2" type="ORF">V6N12_036901</name>
</gene>
<comment type="caution">
    <text evidence="2">The sequence shown here is derived from an EMBL/GenBank/DDBJ whole genome shotgun (WGS) entry which is preliminary data.</text>
</comment>